<accession>A0A644XU57</accession>
<evidence type="ECO:0000259" key="2">
    <source>
        <dbReference type="Pfam" id="PF11954"/>
    </source>
</evidence>
<dbReference type="InterPro" id="IPR012338">
    <property type="entry name" value="Beta-lactam/transpept-like"/>
</dbReference>
<proteinExistence type="predicted"/>
<dbReference type="EMBL" id="VSSQ01003237">
    <property type="protein sequence ID" value="MPM19750.1"/>
    <property type="molecule type" value="Genomic_DNA"/>
</dbReference>
<dbReference type="Gene3D" id="3.40.710.10">
    <property type="entry name" value="DD-peptidase/beta-lactamase superfamily"/>
    <property type="match status" value="1"/>
</dbReference>
<dbReference type="GO" id="GO:0004177">
    <property type="term" value="F:aminopeptidase activity"/>
    <property type="evidence" value="ECO:0007669"/>
    <property type="project" value="UniProtKB-KW"/>
</dbReference>
<evidence type="ECO:0000259" key="1">
    <source>
        <dbReference type="Pfam" id="PF00144"/>
    </source>
</evidence>
<keyword evidence="3" id="KW-0378">Hydrolase</keyword>
<protein>
    <submittedName>
        <fullName evidence="3">D-aminopeptidase</fullName>
        <ecNumber evidence="3">3.4.11.19</ecNumber>
    </submittedName>
</protein>
<dbReference type="EC" id="3.4.11.19" evidence="3"/>
<dbReference type="Gene3D" id="2.40.128.600">
    <property type="match status" value="1"/>
</dbReference>
<feature type="domain" description="Beta-lactamase-related" evidence="1">
    <location>
        <begin position="43"/>
        <end position="368"/>
    </location>
</feature>
<sequence length="500" mass="56072">MKKFIILLTIIPVLIGSSLEAQNKGATCYQTQIDSICKAVFEEWNIPGMAVVVIKDGKELHLGGYGKTSYDSQGTKVTPETQFVIASTTKAMTAALLATLADKGEIKWGDTVINHLPDFKLYDPWVTQNFLIKDIMVHKTGFRAYATDDLPHFGYDRDEIYTLLRHIQPTYSFRTTYAYNNAMYTVAAKIIEKYYGMSWDDAIAKYLFEPLEMHSSTTGKNAYHTSARLAKGHRHFKDGDSIRFELRRDTTNGYRWLSAVAPAGFAVTTVKDMGNWLRMHLGKGEFNGRKFLSKESHSYLFNPQTITGADSGSIYNYAQGWTIEQGPNGRMVRHTGLAYGYTALVTFLPSQNLGIAILTNAGNTTNPHMAIAREVSELIAGTDTRDWRKHYMDAFMNTPARRDDARKEDSIAPKRLDLYTGTYYKADFGEAKVTLENGELQFSIKKVNVALSHKNGNVFTMVVPGAGTIEVEFFPGTNVPFESLTFNIGDPIGRFYKNPI</sequence>
<dbReference type="AlphaFoldDB" id="A0A644XU57"/>
<gene>
    <name evidence="3" type="primary">dap_27</name>
    <name evidence="3" type="ORF">SDC9_66176</name>
</gene>
<dbReference type="SUPFAM" id="SSF56601">
    <property type="entry name" value="beta-lactamase/transpeptidase-like"/>
    <property type="match status" value="1"/>
</dbReference>
<dbReference type="PANTHER" id="PTHR46825">
    <property type="entry name" value="D-ALANYL-D-ALANINE-CARBOXYPEPTIDASE/ENDOPEPTIDASE AMPH"/>
    <property type="match status" value="1"/>
</dbReference>
<evidence type="ECO:0000313" key="3">
    <source>
        <dbReference type="EMBL" id="MPM19750.1"/>
    </source>
</evidence>
<dbReference type="Pfam" id="PF00144">
    <property type="entry name" value="Beta-lactamase"/>
    <property type="match status" value="1"/>
</dbReference>
<name>A0A644XU57_9ZZZZ</name>
<organism evidence="3">
    <name type="scientific">bioreactor metagenome</name>
    <dbReference type="NCBI Taxonomy" id="1076179"/>
    <lineage>
        <taxon>unclassified sequences</taxon>
        <taxon>metagenomes</taxon>
        <taxon>ecological metagenomes</taxon>
    </lineage>
</organism>
<keyword evidence="3" id="KW-0645">Protease</keyword>
<dbReference type="PANTHER" id="PTHR46825:SF15">
    <property type="entry name" value="BETA-LACTAMASE-RELATED DOMAIN-CONTAINING PROTEIN"/>
    <property type="match status" value="1"/>
</dbReference>
<feature type="domain" description="Peptidase S12 Pab87-related C-terminal" evidence="2">
    <location>
        <begin position="406"/>
        <end position="464"/>
    </location>
</feature>
<reference evidence="3" key="1">
    <citation type="submission" date="2019-08" db="EMBL/GenBank/DDBJ databases">
        <authorList>
            <person name="Kucharzyk K."/>
            <person name="Murdoch R.W."/>
            <person name="Higgins S."/>
            <person name="Loffler F."/>
        </authorList>
    </citation>
    <scope>NUCLEOTIDE SEQUENCE</scope>
</reference>
<dbReference type="Pfam" id="PF11954">
    <property type="entry name" value="DUF3471"/>
    <property type="match status" value="1"/>
</dbReference>
<keyword evidence="3" id="KW-0031">Aminopeptidase</keyword>
<dbReference type="InterPro" id="IPR001466">
    <property type="entry name" value="Beta-lactam-related"/>
</dbReference>
<dbReference type="InterPro" id="IPR021860">
    <property type="entry name" value="Peptidase_S12_Pab87-rel_C"/>
</dbReference>
<dbReference type="InterPro" id="IPR050491">
    <property type="entry name" value="AmpC-like"/>
</dbReference>
<comment type="caution">
    <text evidence="3">The sequence shown here is derived from an EMBL/GenBank/DDBJ whole genome shotgun (WGS) entry which is preliminary data.</text>
</comment>